<sequence length="39" mass="4529">MEISEVLEFIEGLTIGYNKDTGERVINKEKNFQLIESLK</sequence>
<evidence type="ECO:0000313" key="2">
    <source>
        <dbReference type="Proteomes" id="UP000006866"/>
    </source>
</evidence>
<organism evidence="1 2">
    <name type="scientific">Halanaerobium praevalens (strain ATCC 33744 / DSM 2228 / GSL)</name>
    <dbReference type="NCBI Taxonomy" id="572479"/>
    <lineage>
        <taxon>Bacteria</taxon>
        <taxon>Bacillati</taxon>
        <taxon>Bacillota</taxon>
        <taxon>Clostridia</taxon>
        <taxon>Halanaerobiales</taxon>
        <taxon>Halanaerobiaceae</taxon>
        <taxon>Halanaerobium</taxon>
    </lineage>
</organism>
<dbReference type="KEGG" id="hpk:Hprae_0349"/>
<reference evidence="1 2" key="2">
    <citation type="journal article" date="2011" name="Stand. Genomic Sci.">
        <title>Complete genome sequence of the extremely halophilic Halanaerobium praevalens type strain (GSL).</title>
        <authorList>
            <person name="Ivanova N."/>
            <person name="Sikorski J."/>
            <person name="Chertkov O."/>
            <person name="Nolan M."/>
            <person name="Lucas S."/>
            <person name="Hammon N."/>
            <person name="Deshpande S."/>
            <person name="Cheng J.F."/>
            <person name="Tapia R."/>
            <person name="Han C."/>
            <person name="Goodwin L."/>
            <person name="Pitluck S."/>
            <person name="Huntemann M."/>
            <person name="Liolios K."/>
            <person name="Pagani I."/>
            <person name="Mavromatis K."/>
            <person name="Ovchinikova G."/>
            <person name="Pati A."/>
            <person name="Chen A."/>
            <person name="Palaniappan K."/>
            <person name="Land M."/>
            <person name="Hauser L."/>
            <person name="Brambilla E.M."/>
            <person name="Kannan K.P."/>
            <person name="Rohde M."/>
            <person name="Tindall B.J."/>
            <person name="Goker M."/>
            <person name="Detter J.C."/>
            <person name="Woyke T."/>
            <person name="Bristow J."/>
            <person name="Eisen J.A."/>
            <person name="Markowitz V."/>
            <person name="Hugenholtz P."/>
            <person name="Kyrpides N.C."/>
            <person name="Klenk H.P."/>
            <person name="Lapidus A."/>
        </authorList>
    </citation>
    <scope>NUCLEOTIDE SEQUENCE [LARGE SCALE GENOMIC DNA]</scope>
    <source>
        <strain evidence="2">ATCC 33744 / DSM 2228 / GSL</strain>
    </source>
</reference>
<name>E3DNG7_HALPG</name>
<dbReference type="PATRIC" id="fig|572479.3.peg.353"/>
<keyword evidence="2" id="KW-1185">Reference proteome</keyword>
<dbReference type="STRING" id="572479.Hprae_0349"/>
<dbReference type="EMBL" id="CP002175">
    <property type="protein sequence ID" value="ADO76505.1"/>
    <property type="molecule type" value="Genomic_DNA"/>
</dbReference>
<dbReference type="HOGENOM" id="CLU_3310690_0_0_9"/>
<reference evidence="2" key="1">
    <citation type="submission" date="2010-10" db="EMBL/GenBank/DDBJ databases">
        <title>The complete genome of Halanaerobium praevalens DSM 2228.</title>
        <authorList>
            <consortium name="US DOE Joint Genome Institute (JGI-PGF)"/>
            <person name="Lucas S."/>
            <person name="Copeland A."/>
            <person name="Lapidus A."/>
            <person name="Glavina del Rio T."/>
            <person name="Dalin E."/>
            <person name="Tice H."/>
            <person name="Bruce D."/>
            <person name="Goodwin L."/>
            <person name="Pitluck S."/>
            <person name="Kyrpides N."/>
            <person name="Mavromatis K."/>
            <person name="Ivanova N."/>
            <person name="Ovchinnikova G."/>
            <person name="Chertkov O."/>
            <person name="Detter J.C."/>
            <person name="Han C."/>
            <person name="Larimer F."/>
            <person name="Land M."/>
            <person name="Hauser L."/>
            <person name="Markowitz V."/>
            <person name="Cheng J.-F."/>
            <person name="Hugenholtz P."/>
            <person name="Woyke T."/>
            <person name="Wu D."/>
            <person name="Tindall B."/>
            <person name="Pomrenke H.G."/>
            <person name="Brambilla E."/>
            <person name="Klenk H.-P."/>
            <person name="Eisen J.A."/>
        </authorList>
    </citation>
    <scope>NUCLEOTIDE SEQUENCE [LARGE SCALE GENOMIC DNA]</scope>
    <source>
        <strain evidence="2">ATCC 33744 / DSM 2228 / GSL</strain>
    </source>
</reference>
<evidence type="ECO:0000313" key="1">
    <source>
        <dbReference type="EMBL" id="ADO76505.1"/>
    </source>
</evidence>
<gene>
    <name evidence="1" type="ordered locus">Hprae_0349</name>
</gene>
<accession>E3DNG7</accession>
<dbReference type="AlphaFoldDB" id="E3DNG7"/>
<proteinExistence type="predicted"/>
<dbReference type="Proteomes" id="UP000006866">
    <property type="component" value="Chromosome"/>
</dbReference>
<protein>
    <submittedName>
        <fullName evidence="1">Uncharacterized protein</fullName>
    </submittedName>
</protein>